<dbReference type="GO" id="GO:0009396">
    <property type="term" value="P:folic acid-containing compound biosynthetic process"/>
    <property type="evidence" value="ECO:0007669"/>
    <property type="project" value="TreeGrafter"/>
</dbReference>
<proteinExistence type="inferred from homology"/>
<feature type="binding site" evidence="4">
    <location>
        <begin position="126"/>
        <end position="134"/>
    </location>
    <ligand>
        <name>ATP</name>
        <dbReference type="ChEBI" id="CHEBI:30616"/>
    </ligand>
</feature>
<dbReference type="InterPro" id="IPR037171">
    <property type="entry name" value="NagB/RpiA_transferase-like"/>
</dbReference>
<dbReference type="PANTHER" id="PTHR23407">
    <property type="entry name" value="ATPASE INHIBITOR/5-FORMYLTETRAHYDROFOLATE CYCLO-LIGASE"/>
    <property type="match status" value="1"/>
</dbReference>
<evidence type="ECO:0000313" key="6">
    <source>
        <dbReference type="EMBL" id="STO07851.1"/>
    </source>
</evidence>
<dbReference type="AlphaFoldDB" id="A0A377FSQ3"/>
<feature type="binding site" evidence="4">
    <location>
        <position position="53"/>
    </location>
    <ligand>
        <name>substrate</name>
    </ligand>
</feature>
<comment type="similarity">
    <text evidence="1 5">Belongs to the 5-formyltetrahydrofolate cyclo-ligase family.</text>
</comment>
<dbReference type="NCBIfam" id="TIGR02727">
    <property type="entry name" value="MTHFS_bact"/>
    <property type="match status" value="1"/>
</dbReference>
<dbReference type="GO" id="GO:0035999">
    <property type="term" value="P:tetrahydrofolate interconversion"/>
    <property type="evidence" value="ECO:0007669"/>
    <property type="project" value="TreeGrafter"/>
</dbReference>
<keyword evidence="5" id="KW-0479">Metal-binding</keyword>
<dbReference type="InterPro" id="IPR024185">
    <property type="entry name" value="FTHF_cligase-like_sf"/>
</dbReference>
<dbReference type="OrthoDB" id="9801938at2"/>
<dbReference type="GO" id="GO:0005524">
    <property type="term" value="F:ATP binding"/>
    <property type="evidence" value="ECO:0007669"/>
    <property type="project" value="UniProtKB-KW"/>
</dbReference>
<dbReference type="RefSeq" id="WP_029334771.1">
    <property type="nucleotide sequence ID" value="NZ_UGGP01000001.1"/>
</dbReference>
<dbReference type="Proteomes" id="UP000254060">
    <property type="component" value="Unassembled WGS sequence"/>
</dbReference>
<evidence type="ECO:0000313" key="7">
    <source>
        <dbReference type="Proteomes" id="UP000254060"/>
    </source>
</evidence>
<dbReference type="PANTHER" id="PTHR23407:SF1">
    <property type="entry name" value="5-FORMYLTETRAHYDROFOLATE CYCLO-LIGASE"/>
    <property type="match status" value="1"/>
</dbReference>
<evidence type="ECO:0000256" key="1">
    <source>
        <dbReference type="ARBA" id="ARBA00010638"/>
    </source>
</evidence>
<dbReference type="InterPro" id="IPR002698">
    <property type="entry name" value="FTHF_cligase"/>
</dbReference>
<keyword evidence="2 4" id="KW-0547">Nucleotide-binding</keyword>
<comment type="cofactor">
    <cofactor evidence="5">
        <name>Mg(2+)</name>
        <dbReference type="ChEBI" id="CHEBI:18420"/>
    </cofactor>
</comment>
<comment type="catalytic activity">
    <reaction evidence="5">
        <text>(6S)-5-formyl-5,6,7,8-tetrahydrofolate + ATP = (6R)-5,10-methenyltetrahydrofolate + ADP + phosphate</text>
        <dbReference type="Rhea" id="RHEA:10488"/>
        <dbReference type="ChEBI" id="CHEBI:30616"/>
        <dbReference type="ChEBI" id="CHEBI:43474"/>
        <dbReference type="ChEBI" id="CHEBI:57455"/>
        <dbReference type="ChEBI" id="CHEBI:57457"/>
        <dbReference type="ChEBI" id="CHEBI:456216"/>
        <dbReference type="EC" id="6.3.3.2"/>
    </reaction>
</comment>
<sequence length="184" mass="20459">MLDKQTLRHAVHEQIRLLENRAVADAAIIHTVAALPEWRDAESVALTLSFGLEVDTRPLIHLAWQAGKTVLVPKVTKAGLTFHPLKSFDDVEPGVMGILEPTTPRVDASVDLCVVPGRVFDRCGYRIGWGGGYYDRFLTTYPGRTLSIAYDVQVLPEIPIESHDIPVELIVTERELIRCMQSSS</sequence>
<accession>A0A377FSQ3</accession>
<dbReference type="Gene3D" id="3.40.50.10420">
    <property type="entry name" value="NagB/RpiA/CoA transferase-like"/>
    <property type="match status" value="1"/>
</dbReference>
<dbReference type="STRING" id="1397694.GCA_000702585_01716"/>
<evidence type="ECO:0000256" key="5">
    <source>
        <dbReference type="RuleBase" id="RU361279"/>
    </source>
</evidence>
<organism evidence="6 7">
    <name type="scientific">Exiguobacterium aurantiacum</name>
    <dbReference type="NCBI Taxonomy" id="33987"/>
    <lineage>
        <taxon>Bacteria</taxon>
        <taxon>Bacillati</taxon>
        <taxon>Bacillota</taxon>
        <taxon>Bacilli</taxon>
        <taxon>Bacillales</taxon>
        <taxon>Bacillales Family XII. Incertae Sedis</taxon>
        <taxon>Exiguobacterium</taxon>
    </lineage>
</organism>
<name>A0A377FSQ3_9BACL</name>
<dbReference type="GO" id="GO:0030272">
    <property type="term" value="F:5-formyltetrahydrofolate cyclo-ligase activity"/>
    <property type="evidence" value="ECO:0007669"/>
    <property type="project" value="UniProtKB-EC"/>
</dbReference>
<dbReference type="SUPFAM" id="SSF100950">
    <property type="entry name" value="NagB/RpiA/CoA transferase-like"/>
    <property type="match status" value="1"/>
</dbReference>
<keyword evidence="3 4" id="KW-0067">ATP-binding</keyword>
<evidence type="ECO:0000256" key="4">
    <source>
        <dbReference type="PIRSR" id="PIRSR006806-1"/>
    </source>
</evidence>
<protein>
    <recommendedName>
        <fullName evidence="5">5-formyltetrahydrofolate cyclo-ligase</fullName>
        <ecNumber evidence="5">6.3.3.2</ecNumber>
    </recommendedName>
</protein>
<dbReference type="PIRSF" id="PIRSF006806">
    <property type="entry name" value="FTHF_cligase"/>
    <property type="match status" value="1"/>
</dbReference>
<keyword evidence="5" id="KW-0460">Magnesium</keyword>
<feature type="binding site" evidence="4">
    <location>
        <begin position="4"/>
        <end position="8"/>
    </location>
    <ligand>
        <name>ATP</name>
        <dbReference type="ChEBI" id="CHEBI:30616"/>
    </ligand>
</feature>
<feature type="binding site" evidence="4">
    <location>
        <position position="48"/>
    </location>
    <ligand>
        <name>substrate</name>
    </ligand>
</feature>
<evidence type="ECO:0000256" key="2">
    <source>
        <dbReference type="ARBA" id="ARBA00022741"/>
    </source>
</evidence>
<dbReference type="EMBL" id="UGGP01000001">
    <property type="protein sequence ID" value="STO07851.1"/>
    <property type="molecule type" value="Genomic_DNA"/>
</dbReference>
<dbReference type="EC" id="6.3.3.2" evidence="5"/>
<dbReference type="Pfam" id="PF01812">
    <property type="entry name" value="5-FTHF_cyc-lig"/>
    <property type="match status" value="1"/>
</dbReference>
<gene>
    <name evidence="6" type="primary">yqgN</name>
    <name evidence="6" type="ORF">NCTC13163_01212</name>
</gene>
<keyword evidence="6" id="KW-0436">Ligase</keyword>
<reference evidence="6 7" key="1">
    <citation type="submission" date="2018-06" db="EMBL/GenBank/DDBJ databases">
        <authorList>
            <consortium name="Pathogen Informatics"/>
            <person name="Doyle S."/>
        </authorList>
    </citation>
    <scope>NUCLEOTIDE SEQUENCE [LARGE SCALE GENOMIC DNA]</scope>
    <source>
        <strain evidence="6 7">NCTC13163</strain>
    </source>
</reference>
<dbReference type="GO" id="GO:0046872">
    <property type="term" value="F:metal ion binding"/>
    <property type="evidence" value="ECO:0007669"/>
    <property type="project" value="UniProtKB-KW"/>
</dbReference>
<evidence type="ECO:0000256" key="3">
    <source>
        <dbReference type="ARBA" id="ARBA00022840"/>
    </source>
</evidence>